<dbReference type="EMBL" id="DSZU01000073">
    <property type="protein sequence ID" value="HGV55300.1"/>
    <property type="molecule type" value="Genomic_DNA"/>
</dbReference>
<accession>A0A832LXJ9</accession>
<dbReference type="Pfam" id="PF05045">
    <property type="entry name" value="RgpF"/>
    <property type="match status" value="1"/>
</dbReference>
<evidence type="ECO:0000256" key="1">
    <source>
        <dbReference type="SAM" id="Phobius"/>
    </source>
</evidence>
<sequence>MKLSTLKFLFKRLWYEIYMFFYTIVDYPLAYFYRLFPYRYFIRGLAYGYGEAKGERRILCLFAHYHRASLILEDVVYYLKHLHGQGCEIIFLSNSKRLINSELEKIKPYVSLIIHRRGRGVDFGSWYVGWKYVKEHLNLGDYELLLLVNDSVYGPIFSLDKLFKFIQESNYDVVGVTSSLEVKYHLQSYFLAFKRNVFNSSYFHKFWKRYRFFQKKRAVVEKYEIGLSQYLLKVGYRVGAYCEYIDLLRFVTKRHHSYQHTLYHPVNPTHHLWDLLIEKMECPFLKKELILINPSRIPNVNQWPTIISKYNSLLKDIILEHIKYARLRER</sequence>
<dbReference type="AlphaFoldDB" id="A0A832LXJ9"/>
<comment type="caution">
    <text evidence="2">The sequence shown here is derived from an EMBL/GenBank/DDBJ whole genome shotgun (WGS) entry which is preliminary data.</text>
</comment>
<feature type="transmembrane region" description="Helical" evidence="1">
    <location>
        <begin position="12"/>
        <end position="33"/>
    </location>
</feature>
<dbReference type="InterPro" id="IPR007739">
    <property type="entry name" value="RgpF"/>
</dbReference>
<organism evidence="2">
    <name type="scientific">Caldimicrobium thiodismutans</name>
    <dbReference type="NCBI Taxonomy" id="1653476"/>
    <lineage>
        <taxon>Bacteria</taxon>
        <taxon>Pseudomonadati</taxon>
        <taxon>Thermodesulfobacteriota</taxon>
        <taxon>Thermodesulfobacteria</taxon>
        <taxon>Thermodesulfobacteriales</taxon>
        <taxon>Thermodesulfobacteriaceae</taxon>
        <taxon>Caldimicrobium</taxon>
    </lineage>
</organism>
<protein>
    <submittedName>
        <fullName evidence="2">Uncharacterized protein</fullName>
    </submittedName>
</protein>
<evidence type="ECO:0000313" key="2">
    <source>
        <dbReference type="EMBL" id="HGV55300.1"/>
    </source>
</evidence>
<gene>
    <name evidence="2" type="ORF">ENT73_04340</name>
</gene>
<keyword evidence="1" id="KW-1133">Transmembrane helix</keyword>
<name>A0A832LXJ9_9BACT</name>
<keyword evidence="1" id="KW-0812">Transmembrane</keyword>
<proteinExistence type="predicted"/>
<keyword evidence="1" id="KW-0472">Membrane</keyword>
<reference evidence="2" key="1">
    <citation type="journal article" date="2020" name="mSystems">
        <title>Genome- and Community-Level Interaction Insights into Carbon Utilization and Element Cycling Functions of Hydrothermarchaeota in Hydrothermal Sediment.</title>
        <authorList>
            <person name="Zhou Z."/>
            <person name="Liu Y."/>
            <person name="Xu W."/>
            <person name="Pan J."/>
            <person name="Luo Z.H."/>
            <person name="Li M."/>
        </authorList>
    </citation>
    <scope>NUCLEOTIDE SEQUENCE [LARGE SCALE GENOMIC DNA]</scope>
    <source>
        <strain evidence="2">SpSt-605</strain>
    </source>
</reference>